<evidence type="ECO:0000256" key="4">
    <source>
        <dbReference type="ARBA" id="ARBA00022490"/>
    </source>
</evidence>
<evidence type="ECO:0000256" key="9">
    <source>
        <dbReference type="ARBA" id="ARBA00022842"/>
    </source>
</evidence>
<evidence type="ECO:0000256" key="6">
    <source>
        <dbReference type="ARBA" id="ARBA00022723"/>
    </source>
</evidence>
<dbReference type="Gene3D" id="3.40.50.300">
    <property type="entry name" value="P-loop containing nucleotide triphosphate hydrolases"/>
    <property type="match status" value="1"/>
</dbReference>
<evidence type="ECO:0000256" key="3">
    <source>
        <dbReference type="ARBA" id="ARBA00019010"/>
    </source>
</evidence>
<evidence type="ECO:0000256" key="8">
    <source>
        <dbReference type="ARBA" id="ARBA00022840"/>
    </source>
</evidence>
<dbReference type="GO" id="GO:0002949">
    <property type="term" value="P:tRNA threonylcarbamoyladenosine modification"/>
    <property type="evidence" value="ECO:0007669"/>
    <property type="project" value="InterPro"/>
</dbReference>
<evidence type="ECO:0000256" key="1">
    <source>
        <dbReference type="ARBA" id="ARBA00004496"/>
    </source>
</evidence>
<dbReference type="InterPro" id="IPR027417">
    <property type="entry name" value="P-loop_NTPase"/>
</dbReference>
<dbReference type="NCBIfam" id="TIGR00150">
    <property type="entry name" value="T6A_YjeE"/>
    <property type="match status" value="1"/>
</dbReference>
<dbReference type="GO" id="GO:0046872">
    <property type="term" value="F:metal ion binding"/>
    <property type="evidence" value="ECO:0007669"/>
    <property type="project" value="UniProtKB-KW"/>
</dbReference>
<dbReference type="PANTHER" id="PTHR33540">
    <property type="entry name" value="TRNA THREONYLCARBAMOYLADENOSINE BIOSYNTHESIS PROTEIN TSAE"/>
    <property type="match status" value="1"/>
</dbReference>
<evidence type="ECO:0000256" key="7">
    <source>
        <dbReference type="ARBA" id="ARBA00022741"/>
    </source>
</evidence>
<gene>
    <name evidence="11" type="ORF">MNBD_GAMMA10-1094</name>
</gene>
<sequence>MGESAVFLPDEAAQLSLAAAIAAQISQGCVIFLQGDLGTGKTTLARGFLHSLGFKGNVKSPTYTLVEPYLIDNQQVYHFDLYRLGSPDELEYAGGRDYFDNQSISLIEWPEKAEGYLPQADLNCQLSYKKQAGVQGRYCIMSAETQTGQRMIQAIFN</sequence>
<proteinExistence type="inferred from homology"/>
<keyword evidence="5" id="KW-0819">tRNA processing</keyword>
<evidence type="ECO:0000313" key="11">
    <source>
        <dbReference type="EMBL" id="VAW65623.1"/>
    </source>
</evidence>
<dbReference type="PANTHER" id="PTHR33540:SF2">
    <property type="entry name" value="TRNA THREONYLCARBAMOYLADENOSINE BIOSYNTHESIS PROTEIN TSAE"/>
    <property type="match status" value="1"/>
</dbReference>
<protein>
    <recommendedName>
        <fullName evidence="3">tRNA threonylcarbamoyladenosine biosynthesis protein TsaE</fullName>
    </recommendedName>
    <alternativeName>
        <fullName evidence="10">t(6)A37 threonylcarbamoyladenosine biosynthesis protein TsaE</fullName>
    </alternativeName>
</protein>
<dbReference type="AlphaFoldDB" id="A0A3B0XNC8"/>
<dbReference type="GO" id="GO:0005524">
    <property type="term" value="F:ATP binding"/>
    <property type="evidence" value="ECO:0007669"/>
    <property type="project" value="UniProtKB-KW"/>
</dbReference>
<reference evidence="11" key="1">
    <citation type="submission" date="2018-06" db="EMBL/GenBank/DDBJ databases">
        <authorList>
            <person name="Zhirakovskaya E."/>
        </authorList>
    </citation>
    <scope>NUCLEOTIDE SEQUENCE</scope>
</reference>
<keyword evidence="8" id="KW-0067">ATP-binding</keyword>
<keyword evidence="4" id="KW-0963">Cytoplasm</keyword>
<dbReference type="Pfam" id="PF02367">
    <property type="entry name" value="TsaE"/>
    <property type="match status" value="1"/>
</dbReference>
<organism evidence="11">
    <name type="scientific">hydrothermal vent metagenome</name>
    <dbReference type="NCBI Taxonomy" id="652676"/>
    <lineage>
        <taxon>unclassified sequences</taxon>
        <taxon>metagenomes</taxon>
        <taxon>ecological metagenomes</taxon>
    </lineage>
</organism>
<comment type="similarity">
    <text evidence="2">Belongs to the TsaE family.</text>
</comment>
<comment type="subcellular location">
    <subcellularLocation>
        <location evidence="1">Cytoplasm</location>
    </subcellularLocation>
</comment>
<evidence type="ECO:0000256" key="5">
    <source>
        <dbReference type="ARBA" id="ARBA00022694"/>
    </source>
</evidence>
<evidence type="ECO:0000256" key="2">
    <source>
        <dbReference type="ARBA" id="ARBA00007599"/>
    </source>
</evidence>
<keyword evidence="7" id="KW-0547">Nucleotide-binding</keyword>
<dbReference type="EMBL" id="UOFJ01000183">
    <property type="protein sequence ID" value="VAW65623.1"/>
    <property type="molecule type" value="Genomic_DNA"/>
</dbReference>
<dbReference type="InterPro" id="IPR003442">
    <property type="entry name" value="T6A_TsaE"/>
</dbReference>
<name>A0A3B0XNC8_9ZZZZ</name>
<keyword evidence="9" id="KW-0460">Magnesium</keyword>
<keyword evidence="6" id="KW-0479">Metal-binding</keyword>
<dbReference type="GO" id="GO:0005737">
    <property type="term" value="C:cytoplasm"/>
    <property type="evidence" value="ECO:0007669"/>
    <property type="project" value="UniProtKB-SubCell"/>
</dbReference>
<dbReference type="SUPFAM" id="SSF52540">
    <property type="entry name" value="P-loop containing nucleoside triphosphate hydrolases"/>
    <property type="match status" value="1"/>
</dbReference>
<evidence type="ECO:0000256" key="10">
    <source>
        <dbReference type="ARBA" id="ARBA00032441"/>
    </source>
</evidence>
<accession>A0A3B0XNC8</accession>